<reference evidence="2" key="1">
    <citation type="submission" date="2023-08" db="EMBL/GenBank/DDBJ databases">
        <authorList>
            <person name="Chen Y."/>
            <person name="Shah S."/>
            <person name="Dougan E. K."/>
            <person name="Thang M."/>
            <person name="Chan C."/>
        </authorList>
    </citation>
    <scope>NUCLEOTIDE SEQUENCE</scope>
</reference>
<dbReference type="Proteomes" id="UP001178507">
    <property type="component" value="Unassembled WGS sequence"/>
</dbReference>
<organism evidence="2 3">
    <name type="scientific">Effrenium voratum</name>
    <dbReference type="NCBI Taxonomy" id="2562239"/>
    <lineage>
        <taxon>Eukaryota</taxon>
        <taxon>Sar</taxon>
        <taxon>Alveolata</taxon>
        <taxon>Dinophyceae</taxon>
        <taxon>Suessiales</taxon>
        <taxon>Symbiodiniaceae</taxon>
        <taxon>Effrenium</taxon>
    </lineage>
</organism>
<dbReference type="Gene3D" id="3.90.1410.10">
    <property type="entry name" value="set domain protein methyltransferase, domain 1"/>
    <property type="match status" value="1"/>
</dbReference>
<evidence type="ECO:0008006" key="4">
    <source>
        <dbReference type="Google" id="ProtNLM"/>
    </source>
</evidence>
<evidence type="ECO:0000256" key="1">
    <source>
        <dbReference type="SAM" id="MobiDB-lite"/>
    </source>
</evidence>
<dbReference type="SUPFAM" id="SSF82199">
    <property type="entry name" value="SET domain"/>
    <property type="match status" value="1"/>
</dbReference>
<feature type="region of interest" description="Disordered" evidence="1">
    <location>
        <begin position="57"/>
        <end position="81"/>
    </location>
</feature>
<evidence type="ECO:0000313" key="3">
    <source>
        <dbReference type="Proteomes" id="UP001178507"/>
    </source>
</evidence>
<comment type="caution">
    <text evidence="2">The sequence shown here is derived from an EMBL/GenBank/DDBJ whole genome shotgun (WGS) entry which is preliminary data.</text>
</comment>
<dbReference type="AlphaFoldDB" id="A0AA36HP24"/>
<proteinExistence type="predicted"/>
<dbReference type="InterPro" id="IPR050600">
    <property type="entry name" value="SETD3_SETD6_MTase"/>
</dbReference>
<dbReference type="GO" id="GO:0016279">
    <property type="term" value="F:protein-lysine N-methyltransferase activity"/>
    <property type="evidence" value="ECO:0007669"/>
    <property type="project" value="TreeGrafter"/>
</dbReference>
<feature type="compositionally biased region" description="Basic and acidic residues" evidence="1">
    <location>
        <begin position="63"/>
        <end position="78"/>
    </location>
</feature>
<name>A0AA36HP24_9DINO</name>
<dbReference type="InterPro" id="IPR046341">
    <property type="entry name" value="SET_dom_sf"/>
</dbReference>
<keyword evidence="3" id="KW-1185">Reference proteome</keyword>
<dbReference type="PANTHER" id="PTHR13271">
    <property type="entry name" value="UNCHARACTERIZED PUTATIVE METHYLTRANSFERASE"/>
    <property type="match status" value="1"/>
</dbReference>
<sequence>MLAPAGSATPWCVAPARGELGGRHRASPSFREQRLCIARGGLLLLCLRQKCRRRAGFAAATEKPQEKPREKPREKYGPKDGFASETRLRSWLQSKGCRGLELLDLGKSQGVWLKPQLSEEQLTAVAKGGKVVEVPASAWITAEVDSSADIEEALAAELLHERAKGPKSQFSAYVDFLWRRDLSHHPMFWTQEELAWLSACGDVQQAVLELQERTRLRAENLRRRFPKAPEEDLSFALCLVECRAISSSSGGALVPVLDHLRNDSTGSPAVIVGDEGVQGGPMVAVSLQDLDPCFELRNCFDTVSDQELFTQYGEVQIKGGEEDVVPEANVYNEVLLPVRVPAEHWRETPKAVKKAKLGLLQRRLGLDLAGKATLRLPMDAISGGRLLPLARFVHTPVPVLDREAKCEELIDMLFKDCHPSLLPGNEDSAWGVQPTEVPPAPANLGQLKVEVQARILAAEWYESCLASYNRMSDRIYKDLEDGYLSGAGSGSQEIQLAEITEAYYKAKRKDGKTGRSKAPKQCRVLSPCPEEGTVTVQFLENGVRQTIPEDWLKTDAGPAAQEPSVKRQRGLLGLALLACQQGMIQGCYQLMMEVLQLGQDILARSKESERAALAQQLPDAWQREHDIQARVESAEL</sequence>
<accession>A0AA36HP24</accession>
<protein>
    <recommendedName>
        <fullName evidence="4">SET domain-containing protein</fullName>
    </recommendedName>
</protein>
<evidence type="ECO:0000313" key="2">
    <source>
        <dbReference type="EMBL" id="CAJ1372657.1"/>
    </source>
</evidence>
<dbReference type="CDD" id="cd10527">
    <property type="entry name" value="SET_LSMT"/>
    <property type="match status" value="1"/>
</dbReference>
<dbReference type="EMBL" id="CAUJNA010000149">
    <property type="protein sequence ID" value="CAJ1372657.1"/>
    <property type="molecule type" value="Genomic_DNA"/>
</dbReference>
<gene>
    <name evidence="2" type="ORF">EVOR1521_LOCUS2687</name>
</gene>